<dbReference type="Proteomes" id="UP000199223">
    <property type="component" value="Unassembled WGS sequence"/>
</dbReference>
<sequence>MNRTPPLAPPGAAPPASGGLAALFHRVARRTSEFTGSALAFALALGTVVVWLLSGPVFRYSDTWQLVINTGTTVVTFLMVFLIQNQQNRDSKVLQLKLDELLHAVRGARDSLIDLENGTDEDLARLEREFRDLSRHVRAARDPDGEE</sequence>
<dbReference type="GO" id="GO:0055085">
    <property type="term" value="P:transmembrane transport"/>
    <property type="evidence" value="ECO:0007669"/>
    <property type="project" value="InterPro"/>
</dbReference>
<evidence type="ECO:0000313" key="2">
    <source>
        <dbReference type="EMBL" id="SEJ66272.1"/>
    </source>
</evidence>
<dbReference type="AlphaFoldDB" id="A0A1H7AVZ2"/>
<dbReference type="InterPro" id="IPR007251">
    <property type="entry name" value="Iron_permease_Fet4"/>
</dbReference>
<organism evidence="2 3">
    <name type="scientific">Deinococcus reticulitermitis</name>
    <dbReference type="NCBI Taxonomy" id="856736"/>
    <lineage>
        <taxon>Bacteria</taxon>
        <taxon>Thermotogati</taxon>
        <taxon>Deinococcota</taxon>
        <taxon>Deinococci</taxon>
        <taxon>Deinococcales</taxon>
        <taxon>Deinococcaceae</taxon>
        <taxon>Deinococcus</taxon>
    </lineage>
</organism>
<dbReference type="EMBL" id="FNZA01000013">
    <property type="protein sequence ID" value="SEJ66272.1"/>
    <property type="molecule type" value="Genomic_DNA"/>
</dbReference>
<evidence type="ECO:0000256" key="1">
    <source>
        <dbReference type="SAM" id="Phobius"/>
    </source>
</evidence>
<dbReference type="Pfam" id="PF04120">
    <property type="entry name" value="Iron_permease"/>
    <property type="match status" value="1"/>
</dbReference>
<feature type="transmembrane region" description="Helical" evidence="1">
    <location>
        <begin position="34"/>
        <end position="54"/>
    </location>
</feature>
<accession>A0A1H7AVZ2</accession>
<evidence type="ECO:0000313" key="3">
    <source>
        <dbReference type="Proteomes" id="UP000199223"/>
    </source>
</evidence>
<protein>
    <submittedName>
        <fullName evidence="2">Low affinity Fe/Cu permease</fullName>
    </submittedName>
</protein>
<keyword evidence="1" id="KW-0472">Membrane</keyword>
<proteinExistence type="predicted"/>
<keyword evidence="1" id="KW-1133">Transmembrane helix</keyword>
<keyword evidence="1" id="KW-0812">Transmembrane</keyword>
<dbReference type="STRING" id="856736.SAMN04488058_11358"/>
<dbReference type="OrthoDB" id="119761at2"/>
<gene>
    <name evidence="2" type="ORF">SAMN04488058_11358</name>
</gene>
<name>A0A1H7AVZ2_9DEIO</name>
<feature type="transmembrane region" description="Helical" evidence="1">
    <location>
        <begin position="66"/>
        <end position="83"/>
    </location>
</feature>
<dbReference type="RefSeq" id="WP_092265077.1">
    <property type="nucleotide sequence ID" value="NZ_FNZA01000013.1"/>
</dbReference>
<keyword evidence="3" id="KW-1185">Reference proteome</keyword>
<reference evidence="3" key="1">
    <citation type="submission" date="2016-10" db="EMBL/GenBank/DDBJ databases">
        <authorList>
            <person name="Varghese N."/>
            <person name="Submissions S."/>
        </authorList>
    </citation>
    <scope>NUCLEOTIDE SEQUENCE [LARGE SCALE GENOMIC DNA]</scope>
    <source>
        <strain evidence="3">CGMCC 1.10218</strain>
    </source>
</reference>